<dbReference type="InterPro" id="IPR050695">
    <property type="entry name" value="N-acetylmuramoyl_amidase_3"/>
</dbReference>
<proteinExistence type="predicted"/>
<comment type="caution">
    <text evidence="5">The sequence shown here is derived from an EMBL/GenBank/DDBJ whole genome shotgun (WGS) entry which is preliminary data.</text>
</comment>
<dbReference type="GO" id="GO:0030288">
    <property type="term" value="C:outer membrane-bounded periplasmic space"/>
    <property type="evidence" value="ECO:0007669"/>
    <property type="project" value="TreeGrafter"/>
</dbReference>
<dbReference type="PANTHER" id="PTHR30404">
    <property type="entry name" value="N-ACETYLMURAMOYL-L-ALANINE AMIDASE"/>
    <property type="match status" value="1"/>
</dbReference>
<feature type="region of interest" description="Disordered" evidence="3">
    <location>
        <begin position="221"/>
        <end position="241"/>
    </location>
</feature>
<keyword evidence="1" id="KW-0378">Hydrolase</keyword>
<reference evidence="5" key="2">
    <citation type="journal article" date="2021" name="Microbiome">
        <title>Successional dynamics and alternative stable states in a saline activated sludge microbial community over 9 years.</title>
        <authorList>
            <person name="Wang Y."/>
            <person name="Ye J."/>
            <person name="Ju F."/>
            <person name="Liu L."/>
            <person name="Boyd J.A."/>
            <person name="Deng Y."/>
            <person name="Parks D.H."/>
            <person name="Jiang X."/>
            <person name="Yin X."/>
            <person name="Woodcroft B.J."/>
            <person name="Tyson G.W."/>
            <person name="Hugenholtz P."/>
            <person name="Polz M.F."/>
            <person name="Zhang T."/>
        </authorList>
    </citation>
    <scope>NUCLEOTIDE SEQUENCE</scope>
    <source>
        <strain evidence="5">HKST-UBA13</strain>
    </source>
</reference>
<dbReference type="CDD" id="cd02696">
    <property type="entry name" value="MurNAc-LAA"/>
    <property type="match status" value="1"/>
</dbReference>
<dbReference type="InterPro" id="IPR002508">
    <property type="entry name" value="MurNAc-LAA_cat"/>
</dbReference>
<accession>A0A955L1Y8</accession>
<dbReference type="SMART" id="SM00646">
    <property type="entry name" value="Ami_3"/>
    <property type="match status" value="1"/>
</dbReference>
<feature type="compositionally biased region" description="Acidic residues" evidence="3">
    <location>
        <begin position="224"/>
        <end position="237"/>
    </location>
</feature>
<dbReference type="GO" id="GO:0008745">
    <property type="term" value="F:N-acetylmuramoyl-L-alanine amidase activity"/>
    <property type="evidence" value="ECO:0007669"/>
    <property type="project" value="InterPro"/>
</dbReference>
<feature type="coiled-coil region" evidence="2">
    <location>
        <begin position="300"/>
        <end position="334"/>
    </location>
</feature>
<dbReference type="EMBL" id="JAGQLJ010000094">
    <property type="protein sequence ID" value="MCA9381396.1"/>
    <property type="molecule type" value="Genomic_DNA"/>
</dbReference>
<reference evidence="5" key="1">
    <citation type="submission" date="2020-04" db="EMBL/GenBank/DDBJ databases">
        <authorList>
            <person name="Zhang T."/>
        </authorList>
    </citation>
    <scope>NUCLEOTIDE SEQUENCE</scope>
    <source>
        <strain evidence="5">HKST-UBA13</strain>
    </source>
</reference>
<dbReference type="SUPFAM" id="SSF53187">
    <property type="entry name" value="Zn-dependent exopeptidases"/>
    <property type="match status" value="1"/>
</dbReference>
<organism evidence="5 6">
    <name type="scientific">Candidatus Dojkabacteria bacterium</name>
    <dbReference type="NCBI Taxonomy" id="2099670"/>
    <lineage>
        <taxon>Bacteria</taxon>
        <taxon>Candidatus Dojkabacteria</taxon>
    </lineage>
</organism>
<evidence type="ECO:0000313" key="5">
    <source>
        <dbReference type="EMBL" id="MCA9381396.1"/>
    </source>
</evidence>
<evidence type="ECO:0000259" key="4">
    <source>
        <dbReference type="SMART" id="SM00646"/>
    </source>
</evidence>
<name>A0A955L1Y8_9BACT</name>
<dbReference type="Pfam" id="PF01520">
    <property type="entry name" value="Amidase_3"/>
    <property type="match status" value="1"/>
</dbReference>
<dbReference type="Proteomes" id="UP000775877">
    <property type="component" value="Unassembled WGS sequence"/>
</dbReference>
<evidence type="ECO:0000313" key="6">
    <source>
        <dbReference type="Proteomes" id="UP000775877"/>
    </source>
</evidence>
<dbReference type="AlphaFoldDB" id="A0A955L1Y8"/>
<sequence>MSKPRLVISAAHTSMSPGSIYKDLREFDLTRKILEKCVKHLKEQNIEHSAVPVDLQLLDRIDWINKTGYTEEKGDVFIEVHVNDGGKRGIEGWYAGKDEEKNNAKKFAEIVQDELIDKSKYESQGVHSEFDHELGSLLILNQTNPISAAFELLYIDNEEDYKILKDEAKLDELAKTFVLAIKKYIDNPPTLFKVEKKKGNNPFGAIGSSFPNFNNPFAKNDDPFAMEEEDDSSDDGDGMMMDRDQRKTMIIDNYKKLLGKEPSQPDLNQYLNTGISKDKLIKKIIESPDHEKLVKDAEDAEELRTKTGKMEAELKQLQARVKDMHAMQEHLKKLLQHKDIQIKQMQDALVKKGVIRNGEYFDPNRVS</sequence>
<evidence type="ECO:0000256" key="3">
    <source>
        <dbReference type="SAM" id="MobiDB-lite"/>
    </source>
</evidence>
<keyword evidence="2" id="KW-0175">Coiled coil</keyword>
<evidence type="ECO:0000256" key="2">
    <source>
        <dbReference type="SAM" id="Coils"/>
    </source>
</evidence>
<protein>
    <submittedName>
        <fullName evidence="5">N-acetylmuramoyl-L-alanine amidase</fullName>
    </submittedName>
</protein>
<dbReference type="Gene3D" id="3.40.630.40">
    <property type="entry name" value="Zn-dependent exopeptidases"/>
    <property type="match status" value="1"/>
</dbReference>
<gene>
    <name evidence="5" type="ORF">KC678_03965</name>
</gene>
<evidence type="ECO:0000256" key="1">
    <source>
        <dbReference type="ARBA" id="ARBA00022801"/>
    </source>
</evidence>
<feature type="domain" description="MurNAc-LAA" evidence="4">
    <location>
        <begin position="70"/>
        <end position="182"/>
    </location>
</feature>
<dbReference type="PANTHER" id="PTHR30404:SF0">
    <property type="entry name" value="N-ACETYLMURAMOYL-L-ALANINE AMIDASE AMIC"/>
    <property type="match status" value="1"/>
</dbReference>
<dbReference type="GO" id="GO:0009253">
    <property type="term" value="P:peptidoglycan catabolic process"/>
    <property type="evidence" value="ECO:0007669"/>
    <property type="project" value="InterPro"/>
</dbReference>